<dbReference type="SUPFAM" id="SSF51735">
    <property type="entry name" value="NAD(P)-binding Rossmann-fold domains"/>
    <property type="match status" value="1"/>
</dbReference>
<evidence type="ECO:0000256" key="1">
    <source>
        <dbReference type="ARBA" id="ARBA00006382"/>
    </source>
</evidence>
<dbReference type="Proteomes" id="UP000777440">
    <property type="component" value="Unassembled WGS sequence"/>
</dbReference>
<dbReference type="InterPro" id="IPR006095">
    <property type="entry name" value="Glu/Leu/Phe/Val/Trp_DH"/>
</dbReference>
<dbReference type="Gene3D" id="3.40.50.10860">
    <property type="entry name" value="Leucine Dehydrogenase, chain A, domain 1"/>
    <property type="match status" value="1"/>
</dbReference>
<dbReference type="RefSeq" id="WP_220339876.1">
    <property type="nucleotide sequence ID" value="NZ_JAEUAX010000006.1"/>
</dbReference>
<sequence>MIDEWPGASTVGRFDPETGVQFVICLDSILNGPAAGGTRATHYADRASAIEDAQRLAGAMTLKMAVCGLPMGGGKSVISLPVPREQLTSREWERILAIHAENIEMLGGNYWTGPDVNTTSADMDVLAGKTRYVFGRSEAAGGVGSSAPTTALGVHSAMRATAAHLGWGTLDGRTVLIQGVGAVGADLASRVADDGARVIVADPSPARLAEAERRGYAVVSTSDVLTTPCDVFAPCALGGIIDSSVAATLPAHAVVGAANNPLADATASQVLADRGVVFAPDFVANAGGALHLVGREVLGWGAEEVDARAAGLGKIIKAAYDLADRERIPTDAAARFIAAGRSAVPA</sequence>
<dbReference type="InterPro" id="IPR036291">
    <property type="entry name" value="NAD(P)-bd_dom_sf"/>
</dbReference>
<gene>
    <name evidence="6" type="ORF">JNB61_12900</name>
</gene>
<evidence type="ECO:0000259" key="5">
    <source>
        <dbReference type="SMART" id="SM00839"/>
    </source>
</evidence>
<evidence type="ECO:0000313" key="7">
    <source>
        <dbReference type="Proteomes" id="UP000777440"/>
    </source>
</evidence>
<dbReference type="PRINTS" id="PR00082">
    <property type="entry name" value="GLFDHDRGNASE"/>
</dbReference>
<dbReference type="Gene3D" id="3.40.50.720">
    <property type="entry name" value="NAD(P)-binding Rossmann-like Domain"/>
    <property type="match status" value="1"/>
</dbReference>
<dbReference type="PANTHER" id="PTHR42722:SF1">
    <property type="entry name" value="VALINE DEHYDROGENASE"/>
    <property type="match status" value="1"/>
</dbReference>
<keyword evidence="3" id="KW-0520">NAD</keyword>
<protein>
    <submittedName>
        <fullName evidence="6">Glu/Leu/Phe/Val dehydrogenase</fullName>
    </submittedName>
</protein>
<dbReference type="SMART" id="SM00839">
    <property type="entry name" value="ELFV_dehydrog"/>
    <property type="match status" value="1"/>
</dbReference>
<keyword evidence="2 4" id="KW-0560">Oxidoreductase</keyword>
<dbReference type="SUPFAM" id="SSF53223">
    <property type="entry name" value="Aminoacid dehydrogenase-like, N-terminal domain"/>
    <property type="match status" value="1"/>
</dbReference>
<dbReference type="InterPro" id="IPR006097">
    <property type="entry name" value="Glu/Leu/Phe/Val/Trp_DH_dimer"/>
</dbReference>
<dbReference type="InterPro" id="IPR006096">
    <property type="entry name" value="Glu/Leu/Phe/Val/Trp_DH_C"/>
</dbReference>
<name>A0ABS7I021_9MICO</name>
<evidence type="ECO:0000256" key="3">
    <source>
        <dbReference type="ARBA" id="ARBA00023027"/>
    </source>
</evidence>
<dbReference type="InterPro" id="IPR016211">
    <property type="entry name" value="Glu/Phe/Leu/Val/Trp_DH_bac/arc"/>
</dbReference>
<dbReference type="CDD" id="cd01075">
    <property type="entry name" value="NAD_bind_Leu_Phe_Val_DH"/>
    <property type="match status" value="1"/>
</dbReference>
<comment type="similarity">
    <text evidence="1 4">Belongs to the Glu/Leu/Phe/Val dehydrogenases family.</text>
</comment>
<feature type="domain" description="Glutamate/phenylalanine/leucine/valine/L-tryptophan dehydrogenase C-terminal" evidence="5">
    <location>
        <begin position="146"/>
        <end position="345"/>
    </location>
</feature>
<dbReference type="EMBL" id="JAEUAX010000006">
    <property type="protein sequence ID" value="MBW9110673.1"/>
    <property type="molecule type" value="Genomic_DNA"/>
</dbReference>
<dbReference type="Pfam" id="PF02812">
    <property type="entry name" value="ELFV_dehydrog_N"/>
    <property type="match status" value="1"/>
</dbReference>
<reference evidence="6 7" key="1">
    <citation type="journal article" date="2021" name="MBio">
        <title>Poor Competitiveness of Bradyrhizobium in Pigeon Pea Root Colonization in Indian Soils.</title>
        <authorList>
            <person name="Chalasani D."/>
            <person name="Basu A."/>
            <person name="Pullabhotla S.V.S.R.N."/>
            <person name="Jorrin B."/>
            <person name="Neal A.L."/>
            <person name="Poole P.S."/>
            <person name="Podile A.R."/>
            <person name="Tkacz A."/>
        </authorList>
    </citation>
    <scope>NUCLEOTIDE SEQUENCE [LARGE SCALE GENOMIC DNA]</scope>
    <source>
        <strain evidence="6 7">HU12</strain>
    </source>
</reference>
<accession>A0ABS7I021</accession>
<dbReference type="InterPro" id="IPR046346">
    <property type="entry name" value="Aminoacid_DH-like_N_sf"/>
</dbReference>
<organism evidence="6 7">
    <name type="scientific">Microbacterium ureisolvens</name>
    <dbReference type="NCBI Taxonomy" id="2781186"/>
    <lineage>
        <taxon>Bacteria</taxon>
        <taxon>Bacillati</taxon>
        <taxon>Actinomycetota</taxon>
        <taxon>Actinomycetes</taxon>
        <taxon>Micrococcales</taxon>
        <taxon>Microbacteriaceae</taxon>
        <taxon>Microbacterium</taxon>
    </lineage>
</organism>
<evidence type="ECO:0000313" key="6">
    <source>
        <dbReference type="EMBL" id="MBW9110673.1"/>
    </source>
</evidence>
<evidence type="ECO:0000256" key="2">
    <source>
        <dbReference type="ARBA" id="ARBA00023002"/>
    </source>
</evidence>
<dbReference type="PIRSF" id="PIRSF000188">
    <property type="entry name" value="Phe_leu_dh"/>
    <property type="match status" value="1"/>
</dbReference>
<evidence type="ECO:0000256" key="4">
    <source>
        <dbReference type="RuleBase" id="RU004417"/>
    </source>
</evidence>
<proteinExistence type="inferred from homology"/>
<comment type="caution">
    <text evidence="6">The sequence shown here is derived from an EMBL/GenBank/DDBJ whole genome shotgun (WGS) entry which is preliminary data.</text>
</comment>
<keyword evidence="7" id="KW-1185">Reference proteome</keyword>
<dbReference type="Pfam" id="PF00208">
    <property type="entry name" value="ELFV_dehydrog"/>
    <property type="match status" value="2"/>
</dbReference>
<dbReference type="PANTHER" id="PTHR42722">
    <property type="entry name" value="LEUCINE DEHYDROGENASE"/>
    <property type="match status" value="1"/>
</dbReference>